<sequence>MNDKRVYSRILWIGIGIFLWLSVRNVSILLEGFFIDMMERYEFMPHLGRWVNTFLMTAIVVVLMFFAINKIKSYRMKDLNIYRVSIILFTTSVILKYSIAPHSKFDLANYLSIIIIGFIIYAKR</sequence>
<evidence type="ECO:0000313" key="3">
    <source>
        <dbReference type="Proteomes" id="UP001152599"/>
    </source>
</evidence>
<dbReference type="EMBL" id="JANCMU010000003">
    <property type="protein sequence ID" value="MDG4946127.1"/>
    <property type="molecule type" value="Genomic_DNA"/>
</dbReference>
<evidence type="ECO:0000313" key="2">
    <source>
        <dbReference type="EMBL" id="MDG4946127.1"/>
    </source>
</evidence>
<feature type="transmembrane region" description="Helical" evidence="1">
    <location>
        <begin position="105"/>
        <end position="122"/>
    </location>
</feature>
<protein>
    <submittedName>
        <fullName evidence="2">Uncharacterized protein</fullName>
    </submittedName>
</protein>
<dbReference type="Proteomes" id="UP001152599">
    <property type="component" value="Unassembled WGS sequence"/>
</dbReference>
<keyword evidence="1" id="KW-1133">Transmembrane helix</keyword>
<keyword evidence="1" id="KW-0812">Transmembrane</keyword>
<dbReference type="RefSeq" id="WP_304417492.1">
    <property type="nucleotide sequence ID" value="NZ_JANAIE010000006.1"/>
</dbReference>
<accession>A0A9X4N054</accession>
<reference evidence="2" key="1">
    <citation type="submission" date="2022-07" db="EMBL/GenBank/DDBJ databases">
        <title>Description and genome-wide analysis of Profundicola chukchiensis gen. nov., sp. nov., marine bacteria isolated from bottom sediments of the Chukchi Sea.</title>
        <authorList>
            <person name="Romanenko L."/>
            <person name="Otstavnykh N."/>
            <person name="Kurilenko V."/>
            <person name="Eremeev V."/>
            <person name="Velansky P."/>
            <person name="Mikhailov V."/>
            <person name="Isaeva M."/>
        </authorList>
    </citation>
    <scope>NUCLEOTIDE SEQUENCE</scope>
    <source>
        <strain evidence="2">KMM 9713</strain>
    </source>
</reference>
<feature type="transmembrane region" description="Helical" evidence="1">
    <location>
        <begin position="47"/>
        <end position="68"/>
    </location>
</feature>
<organism evidence="2 3">
    <name type="scientific">Profundicola chukchiensis</name>
    <dbReference type="NCBI Taxonomy" id="2961959"/>
    <lineage>
        <taxon>Bacteria</taxon>
        <taxon>Pseudomonadati</taxon>
        <taxon>Bacteroidota</taxon>
        <taxon>Flavobacteriia</taxon>
        <taxon>Flavobacteriales</taxon>
        <taxon>Weeksellaceae</taxon>
        <taxon>Profundicola</taxon>
    </lineage>
</organism>
<keyword evidence="1" id="KW-0472">Membrane</keyword>
<name>A0A9X4N054_9FLAO</name>
<evidence type="ECO:0000256" key="1">
    <source>
        <dbReference type="SAM" id="Phobius"/>
    </source>
</evidence>
<gene>
    <name evidence="2" type="ORF">NMK71_06845</name>
</gene>
<feature type="transmembrane region" description="Helical" evidence="1">
    <location>
        <begin position="12"/>
        <end position="35"/>
    </location>
</feature>
<feature type="transmembrane region" description="Helical" evidence="1">
    <location>
        <begin position="80"/>
        <end position="99"/>
    </location>
</feature>
<comment type="caution">
    <text evidence="2">The sequence shown here is derived from an EMBL/GenBank/DDBJ whole genome shotgun (WGS) entry which is preliminary data.</text>
</comment>
<proteinExistence type="predicted"/>
<keyword evidence="3" id="KW-1185">Reference proteome</keyword>
<dbReference type="AlphaFoldDB" id="A0A9X4N054"/>